<organism evidence="3 4">
    <name type="scientific">Psychromicrobium lacuslunae</name>
    <dbReference type="NCBI Taxonomy" id="1618207"/>
    <lineage>
        <taxon>Bacteria</taxon>
        <taxon>Bacillati</taxon>
        <taxon>Actinomycetota</taxon>
        <taxon>Actinomycetes</taxon>
        <taxon>Micrococcales</taxon>
        <taxon>Micrococcaceae</taxon>
        <taxon>Psychromicrobium</taxon>
    </lineage>
</organism>
<sequence length="285" mass="30384">MTLFNDPVAIEFRDLAAAAFAGRDPRDSDEILTGLIEAECLSLELSTDLNGMGLGLTPSVEIFAAIGLTGADVTAAERAFASLDALGEHGDDEALEWSERVLAGSTELIQVSNGWQLQECGNSFALSVGPQWSSRRAIRRASYLIGLADCCYQEMVSHTHRRQIAGAGLFSKQLVADKVVRILAEIRLASSACREAALAADAGAENRVAAALRAHRLAIFAAQKASRSLVQLRGARGMTAHSTSGQLYKLSHQHSGTEDLGCSFSEPRLEQQPLPLAVADSGIQH</sequence>
<dbReference type="EMBL" id="CP011005">
    <property type="protein sequence ID" value="AJT42516.1"/>
    <property type="molecule type" value="Genomic_DNA"/>
</dbReference>
<dbReference type="GO" id="GO:0016627">
    <property type="term" value="F:oxidoreductase activity, acting on the CH-CH group of donors"/>
    <property type="evidence" value="ECO:0007669"/>
    <property type="project" value="InterPro"/>
</dbReference>
<dbReference type="InterPro" id="IPR036250">
    <property type="entry name" value="AcylCo_DH-like_C"/>
</dbReference>
<protein>
    <recommendedName>
        <fullName evidence="2">Acyl-CoA dehydrogenase/oxidase C-terminal domain-containing protein</fullName>
    </recommendedName>
</protein>
<feature type="domain" description="Acyl-CoA dehydrogenase/oxidase C-terminal" evidence="2">
    <location>
        <begin position="140"/>
        <end position="249"/>
    </location>
</feature>
<dbReference type="InterPro" id="IPR009075">
    <property type="entry name" value="AcylCo_DH/oxidase_C"/>
</dbReference>
<evidence type="ECO:0000313" key="4">
    <source>
        <dbReference type="Proteomes" id="UP000061839"/>
    </source>
</evidence>
<dbReference type="RefSeq" id="WP_045076382.1">
    <property type="nucleotide sequence ID" value="NZ_CP011005.1"/>
</dbReference>
<dbReference type="PATRIC" id="fig|1618207.4.peg.3113"/>
<keyword evidence="4" id="KW-1185">Reference proteome</keyword>
<proteinExistence type="predicted"/>
<name>A0A0D4C2E1_9MICC</name>
<dbReference type="KEGG" id="ari:UM93_15300"/>
<dbReference type="Pfam" id="PF00441">
    <property type="entry name" value="Acyl-CoA_dh_1"/>
    <property type="match status" value="1"/>
</dbReference>
<dbReference type="STRING" id="1618207.UM93_15300"/>
<evidence type="ECO:0000313" key="3">
    <source>
        <dbReference type="EMBL" id="AJT42516.1"/>
    </source>
</evidence>
<gene>
    <name evidence="3" type="ORF">UM93_15300</name>
</gene>
<dbReference type="Proteomes" id="UP000061839">
    <property type="component" value="Chromosome"/>
</dbReference>
<accession>A0A0D4C2E1</accession>
<dbReference type="AlphaFoldDB" id="A0A0D4C2E1"/>
<reference evidence="3 4" key="1">
    <citation type="journal article" date="2015" name="Genome Announc.">
        <title>Complete Genome Sequencing of Protease-Producing Novel Arthrobacter sp. Strain IHBB 11108 Using PacBio Single-Molecule Real-Time Sequencing Technology.</title>
        <authorList>
            <person name="Kiran S."/>
            <person name="Swarnkar M.K."/>
            <person name="Pal M."/>
            <person name="Thakur R."/>
            <person name="Tewari R."/>
            <person name="Singh A.K."/>
            <person name="Gulati A."/>
        </authorList>
    </citation>
    <scope>NUCLEOTIDE SEQUENCE [LARGE SCALE GENOMIC DNA]</scope>
    <source>
        <strain evidence="3 4">IHBB 11108</strain>
    </source>
</reference>
<keyword evidence="1" id="KW-0285">Flavoprotein</keyword>
<evidence type="ECO:0000256" key="1">
    <source>
        <dbReference type="ARBA" id="ARBA00022630"/>
    </source>
</evidence>
<dbReference type="SUPFAM" id="SSF47203">
    <property type="entry name" value="Acyl-CoA dehydrogenase C-terminal domain-like"/>
    <property type="match status" value="1"/>
</dbReference>
<dbReference type="Gene3D" id="1.20.140.10">
    <property type="entry name" value="Butyryl-CoA Dehydrogenase, subunit A, domain 3"/>
    <property type="match status" value="1"/>
</dbReference>
<evidence type="ECO:0000259" key="2">
    <source>
        <dbReference type="Pfam" id="PF00441"/>
    </source>
</evidence>
<dbReference type="HOGENOM" id="CLU_975379_0_0_11"/>